<dbReference type="PROSITE" id="PS50893">
    <property type="entry name" value="ABC_TRANSPORTER_2"/>
    <property type="match status" value="1"/>
</dbReference>
<proteinExistence type="inferred from homology"/>
<dbReference type="InterPro" id="IPR027417">
    <property type="entry name" value="P-loop_NTPase"/>
</dbReference>
<reference evidence="6" key="1">
    <citation type="journal article" date="2020" name="mSystems">
        <title>Genome- and Community-Level Interaction Insights into Carbon Utilization and Element Cycling Functions of Hydrothermarchaeota in Hydrothermal Sediment.</title>
        <authorList>
            <person name="Zhou Z."/>
            <person name="Liu Y."/>
            <person name="Xu W."/>
            <person name="Pan J."/>
            <person name="Luo Z.H."/>
            <person name="Li M."/>
        </authorList>
    </citation>
    <scope>NUCLEOTIDE SEQUENCE [LARGE SCALE GENOMIC DNA]</scope>
    <source>
        <strain evidence="6">SpSt-116</strain>
    </source>
</reference>
<protein>
    <submittedName>
        <fullName evidence="6">ABC transporter ATP-binding protein</fullName>
    </submittedName>
</protein>
<evidence type="ECO:0000256" key="3">
    <source>
        <dbReference type="ARBA" id="ARBA00022741"/>
    </source>
</evidence>
<evidence type="ECO:0000256" key="4">
    <source>
        <dbReference type="ARBA" id="ARBA00022840"/>
    </source>
</evidence>
<dbReference type="PANTHER" id="PTHR43335">
    <property type="entry name" value="ABC TRANSPORTER, ATP-BINDING PROTEIN"/>
    <property type="match status" value="1"/>
</dbReference>
<accession>A0A7C1GK61</accession>
<dbReference type="Gene3D" id="3.40.50.300">
    <property type="entry name" value="P-loop containing nucleotide triphosphate hydrolases"/>
    <property type="match status" value="1"/>
</dbReference>
<dbReference type="SUPFAM" id="SSF52540">
    <property type="entry name" value="P-loop containing nucleoside triphosphate hydrolases"/>
    <property type="match status" value="1"/>
</dbReference>
<keyword evidence="2" id="KW-0813">Transport</keyword>
<dbReference type="PANTHER" id="PTHR43335:SF4">
    <property type="entry name" value="ABC TRANSPORTER, ATP-BINDING PROTEIN"/>
    <property type="match status" value="1"/>
</dbReference>
<dbReference type="Pfam" id="PF00005">
    <property type="entry name" value="ABC_tran"/>
    <property type="match status" value="1"/>
</dbReference>
<evidence type="ECO:0000259" key="5">
    <source>
        <dbReference type="PROSITE" id="PS50893"/>
    </source>
</evidence>
<dbReference type="GO" id="GO:0005524">
    <property type="term" value="F:ATP binding"/>
    <property type="evidence" value="ECO:0007669"/>
    <property type="project" value="UniProtKB-KW"/>
</dbReference>
<dbReference type="AlphaFoldDB" id="A0A7C1GK61"/>
<dbReference type="InterPro" id="IPR003593">
    <property type="entry name" value="AAA+_ATPase"/>
</dbReference>
<comment type="similarity">
    <text evidence="1">Belongs to the ABC transporter superfamily.</text>
</comment>
<evidence type="ECO:0000313" key="6">
    <source>
        <dbReference type="EMBL" id="HDP15609.1"/>
    </source>
</evidence>
<organism evidence="6">
    <name type="scientific">Thermofilum adornatum</name>
    <dbReference type="NCBI Taxonomy" id="1365176"/>
    <lineage>
        <taxon>Archaea</taxon>
        <taxon>Thermoproteota</taxon>
        <taxon>Thermoprotei</taxon>
        <taxon>Thermofilales</taxon>
        <taxon>Thermofilaceae</taxon>
        <taxon>Thermofilum</taxon>
    </lineage>
</organism>
<evidence type="ECO:0000256" key="2">
    <source>
        <dbReference type="ARBA" id="ARBA00022448"/>
    </source>
</evidence>
<sequence length="341" mass="37787">MWPWQQFCSLSERFILFIGGLVGGEWCMEYVIETEGLVKIYRDRGGETVALDGVDIRVPRGVLFGLFGPNGSGKSTLISILIGLSLPTRGTARVLGFDSVRESIEIRKRLGVLPENFGFYEHMTAYENLEYLAMLDGIPESEIKSRIMSVLELVGLRDKADAKVGGFSRGMVQRLAIAQALLKDPEVLILDEPTIGLDPSGSEVFRGIMQDLVKSGKTILVSTHLLRELGYLCTHAALIRQGKIIAQGHIDDLSRKLSEARGYVYEVTVTRDPEKFLLEAKEALRVAEASIQGNKVVLRVMGEAEKELSRLASNYGLVSLSQVKPGWDEIYVFYQGGGWNE</sequence>
<gene>
    <name evidence="6" type="ORF">ENN26_07555</name>
</gene>
<keyword evidence="4 6" id="KW-0067">ATP-binding</keyword>
<feature type="domain" description="ABC transporter" evidence="5">
    <location>
        <begin position="32"/>
        <end position="266"/>
    </location>
</feature>
<dbReference type="InterPro" id="IPR003439">
    <property type="entry name" value="ABC_transporter-like_ATP-bd"/>
</dbReference>
<evidence type="ECO:0000256" key="1">
    <source>
        <dbReference type="ARBA" id="ARBA00005417"/>
    </source>
</evidence>
<comment type="caution">
    <text evidence="6">The sequence shown here is derived from an EMBL/GenBank/DDBJ whole genome shotgun (WGS) entry which is preliminary data.</text>
</comment>
<dbReference type="GO" id="GO:0016887">
    <property type="term" value="F:ATP hydrolysis activity"/>
    <property type="evidence" value="ECO:0007669"/>
    <property type="project" value="InterPro"/>
</dbReference>
<name>A0A7C1GK61_9CREN</name>
<keyword evidence="3" id="KW-0547">Nucleotide-binding</keyword>
<dbReference type="SMART" id="SM00382">
    <property type="entry name" value="AAA"/>
    <property type="match status" value="1"/>
</dbReference>
<dbReference type="EMBL" id="DSAY01000134">
    <property type="protein sequence ID" value="HDP15609.1"/>
    <property type="molecule type" value="Genomic_DNA"/>
</dbReference>